<evidence type="ECO:0000313" key="2">
    <source>
        <dbReference type="EMBL" id="CEK56120.1"/>
    </source>
</evidence>
<evidence type="ECO:0000256" key="1">
    <source>
        <dbReference type="SAM" id="MobiDB-lite"/>
    </source>
</evidence>
<dbReference type="EMBL" id="HACG01009255">
    <property type="protein sequence ID" value="CEK56120.1"/>
    <property type="molecule type" value="Transcribed_RNA"/>
</dbReference>
<gene>
    <name evidence="2" type="primary">ORF26846</name>
</gene>
<feature type="region of interest" description="Disordered" evidence="1">
    <location>
        <begin position="360"/>
        <end position="383"/>
    </location>
</feature>
<feature type="compositionally biased region" description="Polar residues" evidence="1">
    <location>
        <begin position="365"/>
        <end position="375"/>
    </location>
</feature>
<proteinExistence type="predicted"/>
<accession>A0A0B6YKU4</accession>
<name>A0A0B6YKU4_9EUPU</name>
<feature type="region of interest" description="Disordered" evidence="1">
    <location>
        <begin position="290"/>
        <end position="336"/>
    </location>
</feature>
<dbReference type="AlphaFoldDB" id="A0A0B6YKU4"/>
<organism evidence="2">
    <name type="scientific">Arion vulgaris</name>
    <dbReference type="NCBI Taxonomy" id="1028688"/>
    <lineage>
        <taxon>Eukaryota</taxon>
        <taxon>Metazoa</taxon>
        <taxon>Spiralia</taxon>
        <taxon>Lophotrochozoa</taxon>
        <taxon>Mollusca</taxon>
        <taxon>Gastropoda</taxon>
        <taxon>Heterobranchia</taxon>
        <taxon>Euthyneura</taxon>
        <taxon>Panpulmonata</taxon>
        <taxon>Eupulmonata</taxon>
        <taxon>Stylommatophora</taxon>
        <taxon>Helicina</taxon>
        <taxon>Arionoidea</taxon>
        <taxon>Arionidae</taxon>
        <taxon>Arion</taxon>
    </lineage>
</organism>
<sequence length="422" mass="45497">FVYGTKDQSVQTEITWTDEYMADAPGYASIGRPSALKSADSTLKRNGLAGQKKVTMAPEIGPYGESPPSVVPGTNIESRQRAQMATNPSFGSGTVYFGDTTDPRGVGGRSVAGVDVGTGGIRINTLDRNQPFPSPGSQGTYGGGQFYSGAGSGQSGYGAGHVAYSGAGSGQSGYGAGHAIYSGGGGSSVSSSVEANYAYPKSASLQSGQESGYNETSGSQYSTLRSIPVTHVVHDSQKHHQDNVEYARINKQSKSMHSSASEISQQKGGYLVQGHGYSHSQGQVSPHYEQKFPAAGDDFDYDNPVERTPMISPKPYSNSYHEQQMQFQRQQQHHDLHAPRQLNTHSMQRQTASNPYHNYQDHQEQYQSSTSSFQNESHDELPDLQPLVYPSARRPMTFEQVSSSKMSVYDNVLAGLKDADDE</sequence>
<protein>
    <submittedName>
        <fullName evidence="2">Uncharacterized protein</fullName>
    </submittedName>
</protein>
<feature type="region of interest" description="Disordered" evidence="1">
    <location>
        <begin position="124"/>
        <end position="144"/>
    </location>
</feature>
<reference evidence="2" key="1">
    <citation type="submission" date="2014-12" db="EMBL/GenBank/DDBJ databases">
        <title>Insight into the proteome of Arion vulgaris.</title>
        <authorList>
            <person name="Aradska J."/>
            <person name="Bulat T."/>
            <person name="Smidak R."/>
            <person name="Sarate P."/>
            <person name="Gangsoo J."/>
            <person name="Sialana F."/>
            <person name="Bilban M."/>
            <person name="Lubec G."/>
        </authorList>
    </citation>
    <scope>NUCLEOTIDE SEQUENCE</scope>
    <source>
        <tissue evidence="2">Skin</tissue>
    </source>
</reference>
<feature type="non-terminal residue" evidence="2">
    <location>
        <position position="1"/>
    </location>
</feature>